<sequence length="57" mass="6296">MVRGSTTVRPLYEVGTTGITSRTWMGGQIVVGAHGKKFRKWFKAEPETMTLSTSHGK</sequence>
<organism evidence="1 2">
    <name type="scientific">Datura stramonium</name>
    <name type="common">Jimsonweed</name>
    <name type="synonym">Common thornapple</name>
    <dbReference type="NCBI Taxonomy" id="4076"/>
    <lineage>
        <taxon>Eukaryota</taxon>
        <taxon>Viridiplantae</taxon>
        <taxon>Streptophyta</taxon>
        <taxon>Embryophyta</taxon>
        <taxon>Tracheophyta</taxon>
        <taxon>Spermatophyta</taxon>
        <taxon>Magnoliopsida</taxon>
        <taxon>eudicotyledons</taxon>
        <taxon>Gunneridae</taxon>
        <taxon>Pentapetalae</taxon>
        <taxon>asterids</taxon>
        <taxon>lamiids</taxon>
        <taxon>Solanales</taxon>
        <taxon>Solanaceae</taxon>
        <taxon>Solanoideae</taxon>
        <taxon>Datureae</taxon>
        <taxon>Datura</taxon>
    </lineage>
</organism>
<feature type="non-terminal residue" evidence="1">
    <location>
        <position position="57"/>
    </location>
</feature>
<dbReference type="EMBL" id="JACEIK010001191">
    <property type="protein sequence ID" value="MCD7467023.1"/>
    <property type="molecule type" value="Genomic_DNA"/>
</dbReference>
<protein>
    <submittedName>
        <fullName evidence="1">Uncharacterized protein</fullName>
    </submittedName>
</protein>
<evidence type="ECO:0000313" key="1">
    <source>
        <dbReference type="EMBL" id="MCD7467023.1"/>
    </source>
</evidence>
<dbReference type="Proteomes" id="UP000823775">
    <property type="component" value="Unassembled WGS sequence"/>
</dbReference>
<evidence type="ECO:0000313" key="2">
    <source>
        <dbReference type="Proteomes" id="UP000823775"/>
    </source>
</evidence>
<gene>
    <name evidence="1" type="ORF">HAX54_004195</name>
</gene>
<proteinExistence type="predicted"/>
<keyword evidence="2" id="KW-1185">Reference proteome</keyword>
<reference evidence="1 2" key="1">
    <citation type="journal article" date="2021" name="BMC Genomics">
        <title>Datura genome reveals duplications of psychoactive alkaloid biosynthetic genes and high mutation rate following tissue culture.</title>
        <authorList>
            <person name="Rajewski A."/>
            <person name="Carter-House D."/>
            <person name="Stajich J."/>
            <person name="Litt A."/>
        </authorList>
    </citation>
    <scope>NUCLEOTIDE SEQUENCE [LARGE SCALE GENOMIC DNA]</scope>
    <source>
        <strain evidence="1">AR-01</strain>
    </source>
</reference>
<comment type="caution">
    <text evidence="1">The sequence shown here is derived from an EMBL/GenBank/DDBJ whole genome shotgun (WGS) entry which is preliminary data.</text>
</comment>
<accession>A0ABS8T7B1</accession>
<name>A0ABS8T7B1_DATST</name>